<dbReference type="Gene3D" id="3.40.50.1100">
    <property type="match status" value="2"/>
</dbReference>
<dbReference type="GO" id="GO:0000287">
    <property type="term" value="F:magnesium ion binding"/>
    <property type="evidence" value="ECO:0007669"/>
    <property type="project" value="TreeGrafter"/>
</dbReference>
<keyword evidence="7" id="KW-1185">Reference proteome</keyword>
<feature type="compositionally biased region" description="Basic and acidic residues" evidence="4">
    <location>
        <begin position="226"/>
        <end position="235"/>
    </location>
</feature>
<keyword evidence="3" id="KW-0663">Pyridoxal phosphate</keyword>
<comment type="caution">
    <text evidence="6">The sequence shown here is derived from an EMBL/GenBank/DDBJ whole genome shotgun (WGS) entry which is preliminary data.</text>
</comment>
<evidence type="ECO:0000259" key="5">
    <source>
        <dbReference type="Pfam" id="PF00291"/>
    </source>
</evidence>
<protein>
    <submittedName>
        <fullName evidence="6">Serine-threonine dehydratase</fullName>
    </submittedName>
</protein>
<dbReference type="PANTHER" id="PTHR43050:SF1">
    <property type="entry name" value="SERINE RACEMASE"/>
    <property type="match status" value="1"/>
</dbReference>
<dbReference type="GO" id="GO:0003941">
    <property type="term" value="F:L-serine ammonia-lyase activity"/>
    <property type="evidence" value="ECO:0007669"/>
    <property type="project" value="TreeGrafter"/>
</dbReference>
<dbReference type="PANTHER" id="PTHR43050">
    <property type="entry name" value="SERINE / THREONINE RACEMASE FAMILY MEMBER"/>
    <property type="match status" value="1"/>
</dbReference>
<feature type="region of interest" description="Disordered" evidence="4">
    <location>
        <begin position="224"/>
        <end position="255"/>
    </location>
</feature>
<dbReference type="GO" id="GO:0070179">
    <property type="term" value="P:D-serine biosynthetic process"/>
    <property type="evidence" value="ECO:0007669"/>
    <property type="project" value="TreeGrafter"/>
</dbReference>
<dbReference type="InterPro" id="IPR001926">
    <property type="entry name" value="TrpB-like_PALP"/>
</dbReference>
<dbReference type="GeneID" id="39989122"/>
<sequence>MPTFHDVMTAHKAIRNYVHETPILTSNALRQKSDHEEIVLKCENLQRTGAYNLRGAVNHVIHSKQMDLGINHFVARSLGNHGIAVALAANAFDATGHIVIPPNPSDIVVKSIRHYGGRMYPCGPSADEQMQLVQRMMDSTTAGGGVREKGEEASSCVYVHPQDKWVAAGHGTAGVELMLQTDCRLDAVVVPAAGAALLAGVGLAVKGMKPNIAVYGALNTDDEENQEMKKNDSKAHNKNGKNNNNKRNGSEFKLPPVISDHTSGASLPSELLGTMTPEVAECVERNVDGIICVNAAATRYAFRFVYERCKLVIDAEAATAIAAVLQRPKELTRYRHIGIILSGGNVILDDIPKLSRL</sequence>
<dbReference type="VEuPathDB" id="TriTrypDB:TM35_000361570"/>
<reference evidence="6 7" key="1">
    <citation type="submission" date="2017-03" db="EMBL/GenBank/DDBJ databases">
        <title>An alternative strategy for trypanosome survival in the mammalian bloodstream revealed through genome and transcriptome analysis of the ubiquitous bovine parasite Trypanosoma (Megatrypanum) theileri.</title>
        <authorList>
            <person name="Kelly S."/>
            <person name="Ivens A."/>
            <person name="Mott A."/>
            <person name="O'Neill E."/>
            <person name="Emms D."/>
            <person name="Macleod O."/>
            <person name="Voorheis P."/>
            <person name="Matthews J."/>
            <person name="Matthews K."/>
            <person name="Carrington M."/>
        </authorList>
    </citation>
    <scope>NUCLEOTIDE SEQUENCE [LARGE SCALE GENOMIC DNA]</scope>
    <source>
        <strain evidence="6">Edinburgh</strain>
    </source>
</reference>
<dbReference type="STRING" id="67003.A0A1X0NKY6"/>
<accession>A0A1X0NKY6</accession>
<evidence type="ECO:0000256" key="2">
    <source>
        <dbReference type="ARBA" id="ARBA00010869"/>
    </source>
</evidence>
<dbReference type="Pfam" id="PF00291">
    <property type="entry name" value="PALP"/>
    <property type="match status" value="1"/>
</dbReference>
<dbReference type="EMBL" id="NBCO01000036">
    <property type="protein sequence ID" value="ORC85297.1"/>
    <property type="molecule type" value="Genomic_DNA"/>
</dbReference>
<dbReference type="GO" id="GO:0030378">
    <property type="term" value="F:serine racemase activity"/>
    <property type="evidence" value="ECO:0007669"/>
    <property type="project" value="TreeGrafter"/>
</dbReference>
<evidence type="ECO:0000256" key="3">
    <source>
        <dbReference type="ARBA" id="ARBA00022898"/>
    </source>
</evidence>
<comment type="cofactor">
    <cofactor evidence="1">
        <name>pyridoxal 5'-phosphate</name>
        <dbReference type="ChEBI" id="CHEBI:597326"/>
    </cofactor>
</comment>
<dbReference type="Proteomes" id="UP000192257">
    <property type="component" value="Unassembled WGS sequence"/>
</dbReference>
<dbReference type="GO" id="GO:0030170">
    <property type="term" value="F:pyridoxal phosphate binding"/>
    <property type="evidence" value="ECO:0007669"/>
    <property type="project" value="TreeGrafter"/>
</dbReference>
<gene>
    <name evidence="6" type="ORF">TM35_000361570</name>
</gene>
<dbReference type="SUPFAM" id="SSF53686">
    <property type="entry name" value="Tryptophan synthase beta subunit-like PLP-dependent enzymes"/>
    <property type="match status" value="1"/>
</dbReference>
<dbReference type="AlphaFoldDB" id="A0A1X0NKY6"/>
<dbReference type="InterPro" id="IPR036052">
    <property type="entry name" value="TrpB-like_PALP_sf"/>
</dbReference>
<evidence type="ECO:0000256" key="1">
    <source>
        <dbReference type="ARBA" id="ARBA00001933"/>
    </source>
</evidence>
<evidence type="ECO:0000313" key="6">
    <source>
        <dbReference type="EMBL" id="ORC85297.1"/>
    </source>
</evidence>
<dbReference type="GO" id="GO:0018114">
    <property type="term" value="F:threonine racemase activity"/>
    <property type="evidence" value="ECO:0007669"/>
    <property type="project" value="TreeGrafter"/>
</dbReference>
<organism evidence="6 7">
    <name type="scientific">Trypanosoma theileri</name>
    <dbReference type="NCBI Taxonomy" id="67003"/>
    <lineage>
        <taxon>Eukaryota</taxon>
        <taxon>Discoba</taxon>
        <taxon>Euglenozoa</taxon>
        <taxon>Kinetoplastea</taxon>
        <taxon>Metakinetoplastina</taxon>
        <taxon>Trypanosomatida</taxon>
        <taxon>Trypanosomatidae</taxon>
        <taxon>Trypanosoma</taxon>
    </lineage>
</organism>
<comment type="similarity">
    <text evidence="2">Belongs to the serine/threonine dehydratase family.</text>
</comment>
<proteinExistence type="inferred from homology"/>
<evidence type="ECO:0000313" key="7">
    <source>
        <dbReference type="Proteomes" id="UP000192257"/>
    </source>
</evidence>
<dbReference type="OrthoDB" id="4418812at2759"/>
<evidence type="ECO:0000256" key="4">
    <source>
        <dbReference type="SAM" id="MobiDB-lite"/>
    </source>
</evidence>
<name>A0A1X0NKY6_9TRYP</name>
<dbReference type="RefSeq" id="XP_028879363.1">
    <property type="nucleotide sequence ID" value="XM_029029342.1"/>
</dbReference>
<dbReference type="GO" id="GO:0005524">
    <property type="term" value="F:ATP binding"/>
    <property type="evidence" value="ECO:0007669"/>
    <property type="project" value="TreeGrafter"/>
</dbReference>
<feature type="domain" description="Tryptophan synthase beta chain-like PALP" evidence="5">
    <location>
        <begin position="16"/>
        <end position="343"/>
    </location>
</feature>